<dbReference type="EMBL" id="JAVDVI010000005">
    <property type="protein sequence ID" value="MDR6967359.1"/>
    <property type="molecule type" value="Genomic_DNA"/>
</dbReference>
<evidence type="ECO:0000256" key="2">
    <source>
        <dbReference type="ARBA" id="ARBA00006236"/>
    </source>
</evidence>
<dbReference type="SUPFAM" id="SSF103473">
    <property type="entry name" value="MFS general substrate transporter"/>
    <property type="match status" value="1"/>
</dbReference>
<feature type="transmembrane region" description="Helical" evidence="8">
    <location>
        <begin position="75"/>
        <end position="94"/>
    </location>
</feature>
<gene>
    <name evidence="10" type="ORF">J2X31_001370</name>
</gene>
<evidence type="ECO:0000256" key="3">
    <source>
        <dbReference type="ARBA" id="ARBA00022448"/>
    </source>
</evidence>
<protein>
    <submittedName>
        <fullName evidence="10">DHA1 family bicyclomycin/chloramphenicol resistance-like MFS transporter</fullName>
    </submittedName>
</protein>
<dbReference type="CDD" id="cd17320">
    <property type="entry name" value="MFS_MdfA_MDR_like"/>
    <property type="match status" value="1"/>
</dbReference>
<dbReference type="Pfam" id="PF07690">
    <property type="entry name" value="MFS_1"/>
    <property type="match status" value="1"/>
</dbReference>
<dbReference type="InterPro" id="IPR004812">
    <property type="entry name" value="Efflux_drug-R_Bcr/CmlA"/>
</dbReference>
<evidence type="ECO:0000313" key="10">
    <source>
        <dbReference type="EMBL" id="MDR6967359.1"/>
    </source>
</evidence>
<keyword evidence="6 8" id="KW-1133">Transmembrane helix</keyword>
<feature type="transmembrane region" description="Helical" evidence="8">
    <location>
        <begin position="343"/>
        <end position="364"/>
    </location>
</feature>
<keyword evidence="7 8" id="KW-0472">Membrane</keyword>
<feature type="domain" description="Major facilitator superfamily (MFS) profile" evidence="9">
    <location>
        <begin position="9"/>
        <end position="394"/>
    </location>
</feature>
<sequence>MEKQKNFWLILVLGSLTAIGPFSIDMYLPGFSAIAKDLNTTVNNVSLSLSSYFIGISAGQLLYGPLLDRFGRKKPLYIGLLVYIIASLCCVFVTDIDSFIVLRFIQAVGSCAASVAAMTMVRDLFPVKETPKVFAKLMLVLGLSPMLAPTIGGYVTADFGWHAVFIILTLMGVAILAAVKFALPSNYKPDTSISLKPKPIISNFLMVLKEPQFYTYAFTGAVAFAGLFTYVAGSPMIFMDIYKVDGKTYGWIFALLSVSFIGSSQLNSILLRKYTSEQLVRVALISQSIISVFFLVGVMNDVFNLYGIIAMFFLFLSCLGLASPNTAGLSLAPFAKNAGSASALMGAVQMILGSVASVAVGLFVKDSMTPITVILLASSTLALLILTVGKRNIKKMQDSEQFID</sequence>
<comment type="similarity">
    <text evidence="2">Belongs to the major facilitator superfamily. Bcr/CmlA family.</text>
</comment>
<dbReference type="InterPro" id="IPR020846">
    <property type="entry name" value="MFS_dom"/>
</dbReference>
<keyword evidence="3" id="KW-0813">Transport</keyword>
<dbReference type="NCBIfam" id="TIGR00710">
    <property type="entry name" value="efflux_Bcr_CflA"/>
    <property type="match status" value="1"/>
</dbReference>
<dbReference type="PANTHER" id="PTHR23502:SF132">
    <property type="entry name" value="POLYAMINE TRANSPORTER 2-RELATED"/>
    <property type="match status" value="1"/>
</dbReference>
<keyword evidence="4" id="KW-1003">Cell membrane</keyword>
<proteinExistence type="inferred from homology"/>
<feature type="transmembrane region" description="Helical" evidence="8">
    <location>
        <begin position="100"/>
        <end position="121"/>
    </location>
</feature>
<evidence type="ECO:0000256" key="5">
    <source>
        <dbReference type="ARBA" id="ARBA00022692"/>
    </source>
</evidence>
<keyword evidence="5 8" id="KW-0812">Transmembrane</keyword>
<organism evidence="10 11">
    <name type="scientific">Flavobacterium arsenatis</name>
    <dbReference type="NCBI Taxonomy" id="1484332"/>
    <lineage>
        <taxon>Bacteria</taxon>
        <taxon>Pseudomonadati</taxon>
        <taxon>Bacteroidota</taxon>
        <taxon>Flavobacteriia</taxon>
        <taxon>Flavobacteriales</taxon>
        <taxon>Flavobacteriaceae</taxon>
        <taxon>Flavobacterium</taxon>
    </lineage>
</organism>
<evidence type="ECO:0000259" key="9">
    <source>
        <dbReference type="PROSITE" id="PS50850"/>
    </source>
</evidence>
<dbReference type="Gene3D" id="1.20.1720.10">
    <property type="entry name" value="Multidrug resistance protein D"/>
    <property type="match status" value="1"/>
</dbReference>
<feature type="transmembrane region" description="Helical" evidence="8">
    <location>
        <begin position="305"/>
        <end position="322"/>
    </location>
</feature>
<dbReference type="InterPro" id="IPR011701">
    <property type="entry name" value="MFS"/>
</dbReference>
<evidence type="ECO:0000256" key="8">
    <source>
        <dbReference type="SAM" id="Phobius"/>
    </source>
</evidence>
<reference evidence="10 11" key="1">
    <citation type="submission" date="2023-07" db="EMBL/GenBank/DDBJ databases">
        <title>Sorghum-associated microbial communities from plants grown in Nebraska, USA.</title>
        <authorList>
            <person name="Schachtman D."/>
        </authorList>
    </citation>
    <scope>NUCLEOTIDE SEQUENCE [LARGE SCALE GENOMIC DNA]</scope>
    <source>
        <strain evidence="10 11">3773</strain>
    </source>
</reference>
<evidence type="ECO:0000256" key="6">
    <source>
        <dbReference type="ARBA" id="ARBA00022989"/>
    </source>
</evidence>
<dbReference type="PROSITE" id="PS50850">
    <property type="entry name" value="MFS"/>
    <property type="match status" value="1"/>
</dbReference>
<dbReference type="InterPro" id="IPR036259">
    <property type="entry name" value="MFS_trans_sf"/>
</dbReference>
<feature type="transmembrane region" description="Helical" evidence="8">
    <location>
        <begin position="7"/>
        <end position="24"/>
    </location>
</feature>
<feature type="transmembrane region" description="Helical" evidence="8">
    <location>
        <begin position="44"/>
        <end position="63"/>
    </location>
</feature>
<comment type="caution">
    <text evidence="10">The sequence shown here is derived from an EMBL/GenBank/DDBJ whole genome shotgun (WGS) entry which is preliminary data.</text>
</comment>
<name>A0ABU1TN18_9FLAO</name>
<feature type="transmembrane region" description="Helical" evidence="8">
    <location>
        <begin position="133"/>
        <end position="155"/>
    </location>
</feature>
<comment type="subcellular location">
    <subcellularLocation>
        <location evidence="1">Cell membrane</location>
        <topology evidence="1">Multi-pass membrane protein</topology>
    </subcellularLocation>
</comment>
<feature type="transmembrane region" description="Helical" evidence="8">
    <location>
        <begin position="370"/>
        <end position="389"/>
    </location>
</feature>
<keyword evidence="11" id="KW-1185">Reference proteome</keyword>
<feature type="transmembrane region" description="Helical" evidence="8">
    <location>
        <begin position="279"/>
        <end position="299"/>
    </location>
</feature>
<evidence type="ECO:0000313" key="11">
    <source>
        <dbReference type="Proteomes" id="UP001255185"/>
    </source>
</evidence>
<evidence type="ECO:0000256" key="7">
    <source>
        <dbReference type="ARBA" id="ARBA00023136"/>
    </source>
</evidence>
<feature type="transmembrane region" description="Helical" evidence="8">
    <location>
        <begin position="161"/>
        <end position="183"/>
    </location>
</feature>
<dbReference type="PANTHER" id="PTHR23502">
    <property type="entry name" value="MAJOR FACILITATOR SUPERFAMILY"/>
    <property type="match status" value="1"/>
</dbReference>
<evidence type="ECO:0000256" key="4">
    <source>
        <dbReference type="ARBA" id="ARBA00022475"/>
    </source>
</evidence>
<evidence type="ECO:0000256" key="1">
    <source>
        <dbReference type="ARBA" id="ARBA00004651"/>
    </source>
</evidence>
<dbReference type="RefSeq" id="WP_310025469.1">
    <property type="nucleotide sequence ID" value="NZ_JAVDVI010000005.1"/>
</dbReference>
<feature type="transmembrane region" description="Helical" evidence="8">
    <location>
        <begin position="213"/>
        <end position="237"/>
    </location>
</feature>
<dbReference type="Proteomes" id="UP001255185">
    <property type="component" value="Unassembled WGS sequence"/>
</dbReference>
<feature type="transmembrane region" description="Helical" evidence="8">
    <location>
        <begin position="249"/>
        <end position="267"/>
    </location>
</feature>
<accession>A0ABU1TN18</accession>